<evidence type="ECO:0000259" key="6">
    <source>
        <dbReference type="PROSITE" id="PS50237"/>
    </source>
</evidence>
<dbReference type="PANTHER" id="PTHR45700:SF3">
    <property type="entry name" value="UBIQUITIN-PROTEIN LIGASE E3B"/>
    <property type="match status" value="1"/>
</dbReference>
<dbReference type="SMART" id="SM00119">
    <property type="entry name" value="HECTc"/>
    <property type="match status" value="1"/>
</dbReference>
<name>A0ABM4CPJ8_HYDVU</name>
<evidence type="ECO:0000313" key="8">
    <source>
        <dbReference type="RefSeq" id="XP_065663744.1"/>
    </source>
</evidence>
<dbReference type="Gene3D" id="3.30.2160.10">
    <property type="entry name" value="Hect, E3 ligase catalytic domain"/>
    <property type="match status" value="1"/>
</dbReference>
<dbReference type="Gene3D" id="3.30.2410.10">
    <property type="entry name" value="Hect, E3 ligase catalytic domain"/>
    <property type="match status" value="1"/>
</dbReference>
<dbReference type="InterPro" id="IPR035983">
    <property type="entry name" value="Hect_E3_ubiquitin_ligase"/>
</dbReference>
<dbReference type="EC" id="2.3.2.26" evidence="2"/>
<evidence type="ECO:0000313" key="7">
    <source>
        <dbReference type="Proteomes" id="UP001652625"/>
    </source>
</evidence>
<protein>
    <recommendedName>
        <fullName evidence="2">HECT-type E3 ubiquitin transferase</fullName>
        <ecNumber evidence="2">2.3.2.26</ecNumber>
    </recommendedName>
</protein>
<evidence type="ECO:0000256" key="1">
    <source>
        <dbReference type="ARBA" id="ARBA00000885"/>
    </source>
</evidence>
<proteinExistence type="predicted"/>
<evidence type="ECO:0000256" key="3">
    <source>
        <dbReference type="ARBA" id="ARBA00022679"/>
    </source>
</evidence>
<dbReference type="Gene3D" id="3.90.1750.10">
    <property type="entry name" value="Hect, E3 ligase catalytic domains"/>
    <property type="match status" value="1"/>
</dbReference>
<gene>
    <name evidence="8" type="primary">LOC101237845</name>
</gene>
<dbReference type="PANTHER" id="PTHR45700">
    <property type="entry name" value="UBIQUITIN-PROTEIN LIGASE E3C"/>
    <property type="match status" value="1"/>
</dbReference>
<dbReference type="GO" id="GO:0016874">
    <property type="term" value="F:ligase activity"/>
    <property type="evidence" value="ECO:0007669"/>
    <property type="project" value="UniProtKB-KW"/>
</dbReference>
<dbReference type="InterPro" id="IPR000569">
    <property type="entry name" value="HECT_dom"/>
</dbReference>
<sequence>MFDNNDERVSSTDFVRLKQQERLERMQAKKKSLAAVKIQAVVRMFICKKKVTSQLRTEFDSLLHIEKSKTGITAMTLFSNARKLLFFYKEKTDEKRFQCLCEAIITNLESGKEPKYWYMSVMLIKDFTTLWVSSLKKILYICFTLLKSPTAAVNSGKNGTSLYLAMLVTFTDSSSWKILKIKGGENIAPIMHQLCNSLITDLISRGMIMCLEEFLMNGLCRASISLNGTIISATNTLFFRSFKTSSESAPTMLFIVHVLSIPAYIYHLIQMAPESGGILKEMFPKTVEYLYNYENLKQIYTKLDVNRSLCVVGNLVYLFHLNTEQFQKLKFQLKVVLIGLLKNIQLCVGKQSGNSKWNPIFGWYNEVSTSCSLNEAYIHIIKQIKVLWHHQLIKCFFENLPSSTESEGLVVQESENQSKGRLLRRAFMKTFKKSSETLDLNEPLVMDICTSCDLYRTLTVSLVQLKMEIVAALSLQEEVLVRLWKFVYSLGPGAGLKSILNYIMGNSVTLPAPLSSLLVLFFECSLQLLPILDDSELYEKQKPFSLDDLVKLSAFLNSMVFKMIWLSSATTSNQEILGGDVKKAALQLLLLIHDRDCRKQFTPNNHWLVKELKVSQFHFELMEKVPRALAVLKDIPHVIPHMERMKIFYNWISEDKKSLGIDKECSHPSALISINRSHLLENGYEQLCRYTGTQLKGIIRVKFVNEHGLDEVGIDQDGVFKEFLEDVITEAFNPELNLFKMTCGEEQRLYPSPTSFLHENHLQLFEFVGKMLGKALYEGILVDVPFASFFLNYMLQHKHSPMYSSIDELPSLDPEMYKNLNFIKTYNGDVSDLELVFAFDEDVLGQMVTHDLKPGGRFVSVTNSNKMTYIHLMARYRLHTQIKQQSAAFVQGFLSIISPEWLRIFSAPQLQRLISGDTENFDLADLKNYTRYYGGYHASHQTIVWLWDILSNDFTLQEKKLFLKFVTSCSNPPLLGFKHLEPPFSIRFVDSSDDDDNGDTPTSIVRGLFSLRKRGTTSSARLPTSSTCFNLLKLPCYKKKSILKEKLKYAIKSGAGFELS</sequence>
<accession>A0ABM4CPJ8</accession>
<dbReference type="InterPro" id="IPR044611">
    <property type="entry name" value="E3A/B/C-like"/>
</dbReference>
<dbReference type="SUPFAM" id="SSF56204">
    <property type="entry name" value="Hect, E3 ligase catalytic domain"/>
    <property type="match status" value="1"/>
</dbReference>
<dbReference type="GeneID" id="101237845"/>
<keyword evidence="4 5" id="KW-0833">Ubl conjugation pathway</keyword>
<feature type="active site" description="Glycyl thioester intermediate" evidence="5">
    <location>
        <position position="1028"/>
    </location>
</feature>
<evidence type="ECO:0000256" key="4">
    <source>
        <dbReference type="ARBA" id="ARBA00022786"/>
    </source>
</evidence>
<evidence type="ECO:0000256" key="2">
    <source>
        <dbReference type="ARBA" id="ARBA00012485"/>
    </source>
</evidence>
<dbReference type="RefSeq" id="XP_065663744.1">
    <property type="nucleotide sequence ID" value="XM_065807672.1"/>
</dbReference>
<keyword evidence="8" id="KW-0436">Ligase</keyword>
<comment type="catalytic activity">
    <reaction evidence="1">
        <text>S-ubiquitinyl-[E2 ubiquitin-conjugating enzyme]-L-cysteine + [acceptor protein]-L-lysine = [E2 ubiquitin-conjugating enzyme]-L-cysteine + N(6)-ubiquitinyl-[acceptor protein]-L-lysine.</text>
        <dbReference type="EC" id="2.3.2.26"/>
    </reaction>
</comment>
<organism evidence="7 8">
    <name type="scientific">Hydra vulgaris</name>
    <name type="common">Hydra</name>
    <name type="synonym">Hydra attenuata</name>
    <dbReference type="NCBI Taxonomy" id="6087"/>
    <lineage>
        <taxon>Eukaryota</taxon>
        <taxon>Metazoa</taxon>
        <taxon>Cnidaria</taxon>
        <taxon>Hydrozoa</taxon>
        <taxon>Hydroidolina</taxon>
        <taxon>Anthoathecata</taxon>
        <taxon>Aplanulata</taxon>
        <taxon>Hydridae</taxon>
        <taxon>Hydra</taxon>
    </lineage>
</organism>
<dbReference type="Pfam" id="PF00632">
    <property type="entry name" value="HECT"/>
    <property type="match status" value="1"/>
</dbReference>
<keyword evidence="3" id="KW-0808">Transferase</keyword>
<dbReference type="Proteomes" id="UP001652625">
    <property type="component" value="Chromosome 10"/>
</dbReference>
<evidence type="ECO:0000256" key="5">
    <source>
        <dbReference type="PROSITE-ProRule" id="PRU00104"/>
    </source>
</evidence>
<reference evidence="8" key="1">
    <citation type="submission" date="2025-08" db="UniProtKB">
        <authorList>
            <consortium name="RefSeq"/>
        </authorList>
    </citation>
    <scope>IDENTIFICATION</scope>
</reference>
<dbReference type="PROSITE" id="PS50096">
    <property type="entry name" value="IQ"/>
    <property type="match status" value="1"/>
</dbReference>
<dbReference type="PROSITE" id="PS50237">
    <property type="entry name" value="HECT"/>
    <property type="match status" value="1"/>
</dbReference>
<keyword evidence="7" id="KW-1185">Reference proteome</keyword>
<feature type="domain" description="HECT" evidence="6">
    <location>
        <begin position="691"/>
        <end position="1060"/>
    </location>
</feature>
<dbReference type="CDD" id="cd00078">
    <property type="entry name" value="HECTc"/>
    <property type="match status" value="1"/>
</dbReference>